<dbReference type="SMART" id="SM00448">
    <property type="entry name" value="REC"/>
    <property type="match status" value="1"/>
</dbReference>
<dbReference type="SUPFAM" id="SSF55874">
    <property type="entry name" value="ATPase domain of HSP90 chaperone/DNA topoisomerase II/histidine kinase"/>
    <property type="match status" value="1"/>
</dbReference>
<dbReference type="CDD" id="cd17546">
    <property type="entry name" value="REC_hyHK_CKI1_RcsC-like"/>
    <property type="match status" value="1"/>
</dbReference>
<feature type="transmembrane region" description="Helical" evidence="8">
    <location>
        <begin position="17"/>
        <end position="39"/>
    </location>
</feature>
<dbReference type="Gene3D" id="3.30.565.10">
    <property type="entry name" value="Histidine kinase-like ATPase, C-terminal domain"/>
    <property type="match status" value="1"/>
</dbReference>
<dbReference type="GO" id="GO:0005886">
    <property type="term" value="C:plasma membrane"/>
    <property type="evidence" value="ECO:0007669"/>
    <property type="project" value="UniProtKB-SubCell"/>
</dbReference>
<dbReference type="SUPFAM" id="SSF47384">
    <property type="entry name" value="Homodimeric domain of signal transducing histidine kinase"/>
    <property type="match status" value="1"/>
</dbReference>
<feature type="transmembrane region" description="Helical" evidence="8">
    <location>
        <begin position="122"/>
        <end position="141"/>
    </location>
</feature>
<dbReference type="Pfam" id="PF02518">
    <property type="entry name" value="HATPase_c"/>
    <property type="match status" value="1"/>
</dbReference>
<dbReference type="PROSITE" id="PS50109">
    <property type="entry name" value="HIS_KIN"/>
    <property type="match status" value="1"/>
</dbReference>
<dbReference type="PRINTS" id="PR00344">
    <property type="entry name" value="BCTRLSENSOR"/>
</dbReference>
<dbReference type="EC" id="2.7.13.3" evidence="3"/>
<dbReference type="Pfam" id="PF00512">
    <property type="entry name" value="HisKA"/>
    <property type="match status" value="1"/>
</dbReference>
<feature type="domain" description="Histidine kinase" evidence="9">
    <location>
        <begin position="200"/>
        <end position="415"/>
    </location>
</feature>
<keyword evidence="4 7" id="KW-0597">Phosphoprotein</keyword>
<evidence type="ECO:0000256" key="2">
    <source>
        <dbReference type="ARBA" id="ARBA00004236"/>
    </source>
</evidence>
<evidence type="ECO:0000259" key="10">
    <source>
        <dbReference type="PROSITE" id="PS50110"/>
    </source>
</evidence>
<feature type="transmembrane region" description="Helical" evidence="8">
    <location>
        <begin position="45"/>
        <end position="62"/>
    </location>
</feature>
<keyword evidence="6" id="KW-0902">Two-component regulatory system</keyword>
<dbReference type="EMBL" id="CP114014">
    <property type="protein sequence ID" value="XAY05172.1"/>
    <property type="molecule type" value="Genomic_DNA"/>
</dbReference>
<evidence type="ECO:0000256" key="6">
    <source>
        <dbReference type="ARBA" id="ARBA00023012"/>
    </source>
</evidence>
<dbReference type="GO" id="GO:0000155">
    <property type="term" value="F:phosphorelay sensor kinase activity"/>
    <property type="evidence" value="ECO:0007669"/>
    <property type="project" value="InterPro"/>
</dbReference>
<proteinExistence type="predicted"/>
<dbReference type="PROSITE" id="PS50110">
    <property type="entry name" value="RESPONSE_REGULATORY"/>
    <property type="match status" value="1"/>
</dbReference>
<evidence type="ECO:0000259" key="9">
    <source>
        <dbReference type="PROSITE" id="PS50109"/>
    </source>
</evidence>
<dbReference type="InterPro" id="IPR005467">
    <property type="entry name" value="His_kinase_dom"/>
</dbReference>
<dbReference type="CDD" id="cd16922">
    <property type="entry name" value="HATPase_EvgS-ArcB-TorS-like"/>
    <property type="match status" value="1"/>
</dbReference>
<dbReference type="CDD" id="cd00082">
    <property type="entry name" value="HisKA"/>
    <property type="match status" value="1"/>
</dbReference>
<organism evidence="11">
    <name type="scientific">Paraconexibacter sp. AEG42_29</name>
    <dbReference type="NCBI Taxonomy" id="2997339"/>
    <lineage>
        <taxon>Bacteria</taxon>
        <taxon>Bacillati</taxon>
        <taxon>Actinomycetota</taxon>
        <taxon>Thermoleophilia</taxon>
        <taxon>Solirubrobacterales</taxon>
        <taxon>Paraconexibacteraceae</taxon>
        <taxon>Paraconexibacter</taxon>
    </lineage>
</organism>
<dbReference type="AlphaFoldDB" id="A0AAU7AUM1"/>
<feature type="transmembrane region" description="Helical" evidence="8">
    <location>
        <begin position="74"/>
        <end position="92"/>
    </location>
</feature>
<dbReference type="PANTHER" id="PTHR45339:SF1">
    <property type="entry name" value="HYBRID SIGNAL TRANSDUCTION HISTIDINE KINASE J"/>
    <property type="match status" value="1"/>
</dbReference>
<feature type="modified residue" description="4-aspartylphosphate" evidence="7">
    <location>
        <position position="588"/>
    </location>
</feature>
<accession>A0AAU7AUM1</accession>
<dbReference type="Gene3D" id="3.40.50.2300">
    <property type="match status" value="1"/>
</dbReference>
<evidence type="ECO:0000256" key="7">
    <source>
        <dbReference type="PROSITE-ProRule" id="PRU00169"/>
    </source>
</evidence>
<evidence type="ECO:0000313" key="11">
    <source>
        <dbReference type="EMBL" id="XAY05172.1"/>
    </source>
</evidence>
<comment type="catalytic activity">
    <reaction evidence="1">
        <text>ATP + protein L-histidine = ADP + protein N-phospho-L-histidine.</text>
        <dbReference type="EC" id="2.7.13.3"/>
    </reaction>
</comment>
<protein>
    <recommendedName>
        <fullName evidence="3">histidine kinase</fullName>
        <ecNumber evidence="3">2.7.13.3</ecNumber>
    </recommendedName>
</protein>
<dbReference type="Gene3D" id="1.10.287.130">
    <property type="match status" value="1"/>
</dbReference>
<feature type="transmembrane region" description="Helical" evidence="8">
    <location>
        <begin position="98"/>
        <end position="115"/>
    </location>
</feature>
<dbReference type="SMART" id="SM00387">
    <property type="entry name" value="HATPase_c"/>
    <property type="match status" value="1"/>
</dbReference>
<keyword evidence="8" id="KW-0472">Membrane</keyword>
<dbReference type="InterPro" id="IPR003661">
    <property type="entry name" value="HisK_dim/P_dom"/>
</dbReference>
<evidence type="ECO:0000256" key="3">
    <source>
        <dbReference type="ARBA" id="ARBA00012438"/>
    </source>
</evidence>
<sequence length="665" mass="68643">MTTAAAVGRSEVQRLEVFVGPTLVLAVLLAAGLNAFGVLAPDTGSAWAGLTVWVTVAALAWARTLLRTGRVADAALLVVLGTSFPCLTGVFGVPETCIAALLGGVWALAFAVSYLDGRALAAALVTGAAVLGVNLVLAATLLDSDLPGGAGPYVLVAAALSPGGALAIILLQLRHLRSDDRTGRSAAEEADRVKTEFLTSMSHELRTPMHAVIGLAELLRDGSLDAEQHTYVETIHASGEHLLGLINEILDYSRLGAGRLAVRPAAFDPVTCAEDAVALVAAQAQAKGLRLVLQVEPDVGELDADEHRVRQILVNLLGNAVKFTPAGEVTLRLGADGPTLVADVRDTGPGISEAQLATLFEPFAQLAADTDHQQDGTGLGLPISRRLAELMGGTLDGVPDVSSGSQFRLRLPGLSPPPAAGERPLDGVRVAVSHPHAGTQRAVELAVARLGAVVDPAASLRVVGEELAAVAGAGTGDGDGDRDEVEVVLVDDPGALDRHRRAVALPITHRGLAEAIRPSGTTWAAVHAEPAEAGVAGLRVLVAEDHTVNRHVMSALLSASGISADLVVDGREAVAAADRADYDLVLMDLHMPNLDGAAATRAIRAAAPAGRQPWIVVTSASVLDEDRARSRDAGADAFLPKPLNRAALAGELRRAADRHGRSRPG</sequence>
<evidence type="ECO:0000256" key="1">
    <source>
        <dbReference type="ARBA" id="ARBA00000085"/>
    </source>
</evidence>
<keyword evidence="5" id="KW-0808">Transferase</keyword>
<keyword evidence="5" id="KW-0418">Kinase</keyword>
<keyword evidence="8" id="KW-0812">Transmembrane</keyword>
<dbReference type="InterPro" id="IPR036890">
    <property type="entry name" value="HATPase_C_sf"/>
</dbReference>
<dbReference type="InterPro" id="IPR011006">
    <property type="entry name" value="CheY-like_superfamily"/>
</dbReference>
<evidence type="ECO:0000256" key="8">
    <source>
        <dbReference type="SAM" id="Phobius"/>
    </source>
</evidence>
<name>A0AAU7AUM1_9ACTN</name>
<dbReference type="InterPro" id="IPR004358">
    <property type="entry name" value="Sig_transdc_His_kin-like_C"/>
</dbReference>
<evidence type="ECO:0000256" key="4">
    <source>
        <dbReference type="ARBA" id="ARBA00022553"/>
    </source>
</evidence>
<comment type="subcellular location">
    <subcellularLocation>
        <location evidence="2">Cell membrane</location>
    </subcellularLocation>
</comment>
<dbReference type="SMART" id="SM00388">
    <property type="entry name" value="HisKA"/>
    <property type="match status" value="1"/>
</dbReference>
<evidence type="ECO:0000256" key="5">
    <source>
        <dbReference type="ARBA" id="ARBA00022777"/>
    </source>
</evidence>
<feature type="transmembrane region" description="Helical" evidence="8">
    <location>
        <begin position="153"/>
        <end position="171"/>
    </location>
</feature>
<dbReference type="SUPFAM" id="SSF52172">
    <property type="entry name" value="CheY-like"/>
    <property type="match status" value="1"/>
</dbReference>
<dbReference type="Pfam" id="PF00072">
    <property type="entry name" value="Response_reg"/>
    <property type="match status" value="1"/>
</dbReference>
<dbReference type="InterPro" id="IPR003594">
    <property type="entry name" value="HATPase_dom"/>
</dbReference>
<feature type="domain" description="Response regulatory" evidence="10">
    <location>
        <begin position="539"/>
        <end position="656"/>
    </location>
</feature>
<dbReference type="KEGG" id="parq:DSM112329_02016"/>
<gene>
    <name evidence="11" type="ORF">DSM112329_02016</name>
</gene>
<reference evidence="11" key="1">
    <citation type="submission" date="2022-12" db="EMBL/GenBank/DDBJ databases">
        <title>Paraconexibacter alkalitolerans sp. nov. and Baekduia alba sp. nov., isolated from soil and emended description of the genera Paraconexibacter (Chun et al., 2020) and Baekduia (An et al., 2020).</title>
        <authorList>
            <person name="Vieira S."/>
            <person name="Huber K.J."/>
            <person name="Geppert A."/>
            <person name="Wolf J."/>
            <person name="Neumann-Schaal M."/>
            <person name="Muesken M."/>
            <person name="Overmann J."/>
        </authorList>
    </citation>
    <scope>NUCLEOTIDE SEQUENCE</scope>
    <source>
        <strain evidence="11">AEG42_29</strain>
    </source>
</reference>
<dbReference type="InterPro" id="IPR036097">
    <property type="entry name" value="HisK_dim/P_sf"/>
</dbReference>
<keyword evidence="8" id="KW-1133">Transmembrane helix</keyword>
<dbReference type="InterPro" id="IPR001789">
    <property type="entry name" value="Sig_transdc_resp-reg_receiver"/>
</dbReference>
<dbReference type="PANTHER" id="PTHR45339">
    <property type="entry name" value="HYBRID SIGNAL TRANSDUCTION HISTIDINE KINASE J"/>
    <property type="match status" value="1"/>
</dbReference>